<organism evidence="2 3">
    <name type="scientific">Eutrema salsugineum</name>
    <name type="common">Saltwater cress</name>
    <name type="synonym">Sisymbrium salsugineum</name>
    <dbReference type="NCBI Taxonomy" id="72664"/>
    <lineage>
        <taxon>Eukaryota</taxon>
        <taxon>Viridiplantae</taxon>
        <taxon>Streptophyta</taxon>
        <taxon>Embryophyta</taxon>
        <taxon>Tracheophyta</taxon>
        <taxon>Spermatophyta</taxon>
        <taxon>Magnoliopsida</taxon>
        <taxon>eudicotyledons</taxon>
        <taxon>Gunneridae</taxon>
        <taxon>Pentapetalae</taxon>
        <taxon>rosids</taxon>
        <taxon>malvids</taxon>
        <taxon>Brassicales</taxon>
        <taxon>Brassicaceae</taxon>
        <taxon>Eutremeae</taxon>
        <taxon>Eutrema</taxon>
    </lineage>
</organism>
<dbReference type="InterPro" id="IPR015410">
    <property type="entry name" value="DUF1985"/>
</dbReference>
<evidence type="ECO:0000313" key="2">
    <source>
        <dbReference type="EMBL" id="ESQ33765.1"/>
    </source>
</evidence>
<gene>
    <name evidence="2" type="ORF">EUTSA_v10009575mg</name>
</gene>
<dbReference type="EMBL" id="KI517683">
    <property type="protein sequence ID" value="ESQ33765.1"/>
    <property type="molecule type" value="Genomic_DNA"/>
</dbReference>
<dbReference type="Proteomes" id="UP000030689">
    <property type="component" value="Unassembled WGS sequence"/>
</dbReference>
<evidence type="ECO:0000313" key="3">
    <source>
        <dbReference type="Proteomes" id="UP000030689"/>
    </source>
</evidence>
<reference evidence="2 3" key="1">
    <citation type="journal article" date="2013" name="Front. Plant Sci.">
        <title>The Reference Genome of the Halophytic Plant Eutrema salsugineum.</title>
        <authorList>
            <person name="Yang R."/>
            <person name="Jarvis D.E."/>
            <person name="Chen H."/>
            <person name="Beilstein M.A."/>
            <person name="Grimwood J."/>
            <person name="Jenkins J."/>
            <person name="Shu S."/>
            <person name="Prochnik S."/>
            <person name="Xin M."/>
            <person name="Ma C."/>
            <person name="Schmutz J."/>
            <person name="Wing R.A."/>
            <person name="Mitchell-Olds T."/>
            <person name="Schumaker K.S."/>
            <person name="Wang X."/>
        </authorList>
    </citation>
    <scope>NUCLEOTIDE SEQUENCE [LARGE SCALE GENOMIC DNA]</scope>
</reference>
<dbReference type="Gramene" id="ESQ33765">
    <property type="protein sequence ID" value="ESQ33765"/>
    <property type="gene ID" value="EUTSA_v10009575mg"/>
</dbReference>
<name>V4K812_EUTSA</name>
<accession>V4K812</accession>
<sequence length="190" mass="22158">MKRHRFIEKDRLSGLGKTASRIPLLNRLGKTVARIPLRNRLRKTVARILSQSIHFEDGFDHPHRDVEKFHKVQAMWSLILRCVDLKKKKKNELWLFVNGIPICYLITEHALIKGLDCTALPDDYRNKKPVDNTFVSRIFRRKTKISLSAVSKKLQSMEESADGDKLKLGVLYFLASLSLQRRRLLRLIRS</sequence>
<dbReference type="PANTHER" id="PTHR48449:SF1">
    <property type="entry name" value="DUF1985 DOMAIN-CONTAINING PROTEIN"/>
    <property type="match status" value="1"/>
</dbReference>
<evidence type="ECO:0000259" key="1">
    <source>
        <dbReference type="Pfam" id="PF09331"/>
    </source>
</evidence>
<dbReference type="PANTHER" id="PTHR48449">
    <property type="entry name" value="DUF1985 DOMAIN-CONTAINING PROTEIN"/>
    <property type="match status" value="1"/>
</dbReference>
<dbReference type="AlphaFoldDB" id="V4K812"/>
<dbReference type="KEGG" id="eus:EUTSA_v10009575mg"/>
<keyword evidence="3" id="KW-1185">Reference proteome</keyword>
<proteinExistence type="predicted"/>
<protein>
    <recommendedName>
        <fullName evidence="1">DUF1985 domain-containing protein</fullName>
    </recommendedName>
</protein>
<dbReference type="Pfam" id="PF09331">
    <property type="entry name" value="DUF1985"/>
    <property type="match status" value="1"/>
</dbReference>
<feature type="domain" description="DUF1985" evidence="1">
    <location>
        <begin position="84"/>
        <end position="177"/>
    </location>
</feature>